<proteinExistence type="predicted"/>
<dbReference type="GO" id="GO:0004672">
    <property type="term" value="F:protein kinase activity"/>
    <property type="evidence" value="ECO:0007669"/>
    <property type="project" value="InterPro"/>
</dbReference>
<dbReference type="InterPro" id="IPR000719">
    <property type="entry name" value="Prot_kinase_dom"/>
</dbReference>
<protein>
    <submittedName>
        <fullName evidence="3">Serine/threonine-protein kinase ste20</fullName>
    </submittedName>
</protein>
<dbReference type="InterPro" id="IPR011009">
    <property type="entry name" value="Kinase-like_dom_sf"/>
</dbReference>
<reference evidence="3 4" key="1">
    <citation type="journal article" date="2021" name="Elife">
        <title>Chloroplast acquisition without the gene transfer in kleptoplastic sea slugs, Plakobranchus ocellatus.</title>
        <authorList>
            <person name="Maeda T."/>
            <person name="Takahashi S."/>
            <person name="Yoshida T."/>
            <person name="Shimamura S."/>
            <person name="Takaki Y."/>
            <person name="Nagai Y."/>
            <person name="Toyoda A."/>
            <person name="Suzuki Y."/>
            <person name="Arimoto A."/>
            <person name="Ishii H."/>
            <person name="Satoh N."/>
            <person name="Nishiyama T."/>
            <person name="Hasebe M."/>
            <person name="Maruyama T."/>
            <person name="Minagawa J."/>
            <person name="Obokata J."/>
            <person name="Shigenobu S."/>
        </authorList>
    </citation>
    <scope>NUCLEOTIDE SEQUENCE [LARGE SCALE GENOMIC DNA]</scope>
</reference>
<evidence type="ECO:0000259" key="2">
    <source>
        <dbReference type="PROSITE" id="PS50011"/>
    </source>
</evidence>
<dbReference type="PROSITE" id="PS50011">
    <property type="entry name" value="PROTEIN_KINASE_DOM"/>
    <property type="match status" value="1"/>
</dbReference>
<dbReference type="EMBL" id="BLXT01007141">
    <property type="protein sequence ID" value="GFO36794.1"/>
    <property type="molecule type" value="Genomic_DNA"/>
</dbReference>
<evidence type="ECO:0000256" key="1">
    <source>
        <dbReference type="SAM" id="MobiDB-lite"/>
    </source>
</evidence>
<sequence length="358" mass="40666">MEDIDYLLISSSDNDYKNLERDPLYQLYKKQTEEAALPPPPPPSDNVKPQLKPENHIDIYQQLTSGERAILKDLCLNIHEVLQSGVYRCSNSAELKPNANMMVKITKTTDGDHPYSQFAKEVNVLKQLKDLSVTRFIYAKQYSDFQLDLVVTEFYPGGTLTEAIRSKKMCNLLAMSVTFFSLCATLRDIHIRKIVHRDINTDIILMKLSGQPVFSGFHSAVQLQGEDNLVYGVAGTSPFIAPEIKENKKGHHNGFKADVYSLGIVLLKLLFPVNFEATQREMLDVLHKANIPNDSILSVFQDLTKNLVEIDPDKRFSSADIRQYVSNQHDRITQLIEGLKAAERQLNRNDETHTTRKS</sequence>
<gene>
    <name evidence="3" type="ORF">PoB_006329900</name>
</gene>
<dbReference type="SUPFAM" id="SSF56112">
    <property type="entry name" value="Protein kinase-like (PK-like)"/>
    <property type="match status" value="1"/>
</dbReference>
<dbReference type="Pfam" id="PF00069">
    <property type="entry name" value="Pkinase"/>
    <property type="match status" value="1"/>
</dbReference>
<dbReference type="AlphaFoldDB" id="A0AAV4CXZ0"/>
<feature type="region of interest" description="Disordered" evidence="1">
    <location>
        <begin position="29"/>
        <end position="51"/>
    </location>
</feature>
<evidence type="ECO:0000313" key="3">
    <source>
        <dbReference type="EMBL" id="GFO36794.1"/>
    </source>
</evidence>
<dbReference type="Gene3D" id="1.10.510.10">
    <property type="entry name" value="Transferase(Phosphotransferase) domain 1"/>
    <property type="match status" value="1"/>
</dbReference>
<evidence type="ECO:0000313" key="4">
    <source>
        <dbReference type="Proteomes" id="UP000735302"/>
    </source>
</evidence>
<dbReference type="GO" id="GO:0005524">
    <property type="term" value="F:ATP binding"/>
    <property type="evidence" value="ECO:0007669"/>
    <property type="project" value="InterPro"/>
</dbReference>
<keyword evidence="3" id="KW-0418">Kinase</keyword>
<dbReference type="CDD" id="cd00180">
    <property type="entry name" value="PKc"/>
    <property type="match status" value="1"/>
</dbReference>
<comment type="caution">
    <text evidence="3">The sequence shown here is derived from an EMBL/GenBank/DDBJ whole genome shotgun (WGS) entry which is preliminary data.</text>
</comment>
<accession>A0AAV4CXZ0</accession>
<dbReference type="PANTHER" id="PTHR24347">
    <property type="entry name" value="SERINE/THREONINE-PROTEIN KINASE"/>
    <property type="match status" value="1"/>
</dbReference>
<organism evidence="3 4">
    <name type="scientific">Plakobranchus ocellatus</name>
    <dbReference type="NCBI Taxonomy" id="259542"/>
    <lineage>
        <taxon>Eukaryota</taxon>
        <taxon>Metazoa</taxon>
        <taxon>Spiralia</taxon>
        <taxon>Lophotrochozoa</taxon>
        <taxon>Mollusca</taxon>
        <taxon>Gastropoda</taxon>
        <taxon>Heterobranchia</taxon>
        <taxon>Euthyneura</taxon>
        <taxon>Panpulmonata</taxon>
        <taxon>Sacoglossa</taxon>
        <taxon>Placobranchoidea</taxon>
        <taxon>Plakobranchidae</taxon>
        <taxon>Plakobranchus</taxon>
    </lineage>
</organism>
<feature type="domain" description="Protein kinase" evidence="2">
    <location>
        <begin position="76"/>
        <end position="332"/>
    </location>
</feature>
<keyword evidence="4" id="KW-1185">Reference proteome</keyword>
<dbReference type="Proteomes" id="UP000735302">
    <property type="component" value="Unassembled WGS sequence"/>
</dbReference>
<name>A0AAV4CXZ0_9GAST</name>
<keyword evidence="3" id="KW-0808">Transferase</keyword>